<reference evidence="4" key="1">
    <citation type="submission" date="2021-02" db="EMBL/GenBank/DDBJ databases">
        <authorList>
            <person name="Dougan E. K."/>
            <person name="Rhodes N."/>
            <person name="Thang M."/>
            <person name="Chan C."/>
        </authorList>
    </citation>
    <scope>NUCLEOTIDE SEQUENCE</scope>
</reference>
<accession>A0A812LK06</accession>
<comment type="caution">
    <text evidence="4">The sequence shown here is derived from an EMBL/GenBank/DDBJ whole genome shotgun (WGS) entry which is preliminary data.</text>
</comment>
<feature type="chain" id="PRO_5032995102" description="Dienelactone hydrolase domain-containing protein" evidence="2">
    <location>
        <begin position="19"/>
        <end position="323"/>
    </location>
</feature>
<dbReference type="OrthoDB" id="17560at2759"/>
<name>A0A812LK06_SYMPI</name>
<dbReference type="InterPro" id="IPR029058">
    <property type="entry name" value="AB_hydrolase_fold"/>
</dbReference>
<proteinExistence type="predicted"/>
<dbReference type="Proteomes" id="UP000649617">
    <property type="component" value="Unassembled WGS sequence"/>
</dbReference>
<dbReference type="AlphaFoldDB" id="A0A812LK06"/>
<dbReference type="PANTHER" id="PTHR22946:SF0">
    <property type="entry name" value="DIENELACTONE HYDROLASE DOMAIN-CONTAINING PROTEIN"/>
    <property type="match status" value="1"/>
</dbReference>
<dbReference type="Gene3D" id="3.40.50.1820">
    <property type="entry name" value="alpha/beta hydrolase"/>
    <property type="match status" value="1"/>
</dbReference>
<dbReference type="EMBL" id="CAJNIZ010006003">
    <property type="protein sequence ID" value="CAE7246542.1"/>
    <property type="molecule type" value="Genomic_DNA"/>
</dbReference>
<dbReference type="InterPro" id="IPR002925">
    <property type="entry name" value="Dienelactn_hydro"/>
</dbReference>
<keyword evidence="2" id="KW-0732">Signal</keyword>
<protein>
    <recommendedName>
        <fullName evidence="3">Dienelactone hydrolase domain-containing protein</fullName>
    </recommendedName>
</protein>
<feature type="compositionally biased region" description="Basic and acidic residues" evidence="1">
    <location>
        <begin position="283"/>
        <end position="295"/>
    </location>
</feature>
<gene>
    <name evidence="4" type="ORF">SPIL2461_LOCUS4540</name>
</gene>
<evidence type="ECO:0000256" key="2">
    <source>
        <dbReference type="SAM" id="SignalP"/>
    </source>
</evidence>
<evidence type="ECO:0000256" key="1">
    <source>
        <dbReference type="SAM" id="MobiDB-lite"/>
    </source>
</evidence>
<keyword evidence="5" id="KW-1185">Reference proteome</keyword>
<feature type="domain" description="Dienelactone hydrolase" evidence="3">
    <location>
        <begin position="62"/>
        <end position="273"/>
    </location>
</feature>
<evidence type="ECO:0000313" key="5">
    <source>
        <dbReference type="Proteomes" id="UP000649617"/>
    </source>
</evidence>
<dbReference type="InterPro" id="IPR050261">
    <property type="entry name" value="FrsA_esterase"/>
</dbReference>
<dbReference type="Pfam" id="PF01738">
    <property type="entry name" value="DLH"/>
    <property type="match status" value="1"/>
</dbReference>
<dbReference type="PANTHER" id="PTHR22946">
    <property type="entry name" value="DIENELACTONE HYDROLASE DOMAIN-CONTAINING PROTEIN-RELATED"/>
    <property type="match status" value="1"/>
</dbReference>
<feature type="region of interest" description="Disordered" evidence="1">
    <location>
        <begin position="282"/>
        <end position="305"/>
    </location>
</feature>
<evidence type="ECO:0000259" key="3">
    <source>
        <dbReference type="Pfam" id="PF01738"/>
    </source>
</evidence>
<dbReference type="SUPFAM" id="SSF53474">
    <property type="entry name" value="alpha/beta-Hydrolases"/>
    <property type="match status" value="1"/>
</dbReference>
<dbReference type="GO" id="GO:0016787">
    <property type="term" value="F:hydrolase activity"/>
    <property type="evidence" value="ECO:0007669"/>
    <property type="project" value="InterPro"/>
</dbReference>
<organism evidence="4 5">
    <name type="scientific">Symbiodinium pilosum</name>
    <name type="common">Dinoflagellate</name>
    <dbReference type="NCBI Taxonomy" id="2952"/>
    <lineage>
        <taxon>Eukaryota</taxon>
        <taxon>Sar</taxon>
        <taxon>Alveolata</taxon>
        <taxon>Dinophyceae</taxon>
        <taxon>Suessiales</taxon>
        <taxon>Symbiodiniaceae</taxon>
        <taxon>Symbiodinium</taxon>
    </lineage>
</organism>
<evidence type="ECO:0000313" key="4">
    <source>
        <dbReference type="EMBL" id="CAE7246542.1"/>
    </source>
</evidence>
<sequence>MAMCRVLVAATLAATALAAGHGDHDHDHDHDHCEHEAMMVNYTCDSTTCGGYMAYKTSQCNASSKCPAVVVIQDWNGMNDYEKERARMLAGLGYVGFAADIYGYGTPVEDMGDWAAAAGMHRGNPDLYMSKITAAIDKVKTLEFVDTTKIAVIGYCFGGTGVVNMAILGMDVLGVVGYHSGISPSARVVRGNSTVPVTAKVLLHSGVKDDMATDMALLEEEFESAQATYEIARYGSGVYHSFTEWSASVPMQAMYDQRADVRSWESTKHFLMELFDGLPAASREPECKHDDHDHGNQVGSQQTSSGKAAVLSLGAGAVLALLA</sequence>
<feature type="signal peptide" evidence="2">
    <location>
        <begin position="1"/>
        <end position="18"/>
    </location>
</feature>